<gene>
    <name evidence="2" type="ORF">ADIARSV_4105</name>
</gene>
<reference evidence="2 3" key="1">
    <citation type="journal article" date="2013" name="Genome Announc.">
        <title>Draft Genome Sequence of Arcticibacter svalbardensis Strain MN12-7T, a Member of the Family Sphingobacteriaceae Isolated from an Arctic Soil Sample.</title>
        <authorList>
            <person name="Shivaji S."/>
            <person name="Ara S."/>
            <person name="Prasad S."/>
            <person name="Manasa B.P."/>
            <person name="Begum Z."/>
            <person name="Singh A."/>
            <person name="Kumar Pinnaka A."/>
        </authorList>
    </citation>
    <scope>NUCLEOTIDE SEQUENCE [LARGE SCALE GENOMIC DNA]</scope>
    <source>
        <strain evidence="2 3">MN12-7</strain>
    </source>
</reference>
<proteinExistence type="predicted"/>
<dbReference type="Pfam" id="PF02371">
    <property type="entry name" value="Transposase_20"/>
    <property type="match status" value="1"/>
</dbReference>
<organism evidence="2 3">
    <name type="scientific">Arcticibacter svalbardensis MN12-7</name>
    <dbReference type="NCBI Taxonomy" id="1150600"/>
    <lineage>
        <taxon>Bacteria</taxon>
        <taxon>Pseudomonadati</taxon>
        <taxon>Bacteroidota</taxon>
        <taxon>Sphingobacteriia</taxon>
        <taxon>Sphingobacteriales</taxon>
        <taxon>Sphingobacteriaceae</taxon>
        <taxon>Arcticibacter</taxon>
    </lineage>
</organism>
<evidence type="ECO:0000313" key="2">
    <source>
        <dbReference type="EMBL" id="EOR92593.1"/>
    </source>
</evidence>
<dbReference type="OrthoDB" id="9815354at2"/>
<dbReference type="GO" id="GO:0003677">
    <property type="term" value="F:DNA binding"/>
    <property type="evidence" value="ECO:0007669"/>
    <property type="project" value="InterPro"/>
</dbReference>
<dbReference type="AlphaFoldDB" id="R9GLK4"/>
<evidence type="ECO:0000259" key="1">
    <source>
        <dbReference type="Pfam" id="PF02371"/>
    </source>
</evidence>
<accession>R9GLK4</accession>
<dbReference type="Proteomes" id="UP000014174">
    <property type="component" value="Unassembled WGS sequence"/>
</dbReference>
<evidence type="ECO:0000313" key="3">
    <source>
        <dbReference type="Proteomes" id="UP000014174"/>
    </source>
</evidence>
<dbReference type="GO" id="GO:0004803">
    <property type="term" value="F:transposase activity"/>
    <property type="evidence" value="ECO:0007669"/>
    <property type="project" value="InterPro"/>
</dbReference>
<feature type="domain" description="Transposase IS116/IS110/IS902 C-terminal" evidence="1">
    <location>
        <begin position="1"/>
        <end position="45"/>
    </location>
</feature>
<sequence>MTGKDDQSAMQLIAETGADMAAFETSNKLSNWAGMCPRNDESAGK</sequence>
<protein>
    <recommendedName>
        <fullName evidence="1">Transposase IS116/IS110/IS902 C-terminal domain-containing protein</fullName>
    </recommendedName>
</protein>
<comment type="caution">
    <text evidence="2">The sequence shown here is derived from an EMBL/GenBank/DDBJ whole genome shotgun (WGS) entry which is preliminary data.</text>
</comment>
<dbReference type="EMBL" id="AQPN01000145">
    <property type="protein sequence ID" value="EOR92593.1"/>
    <property type="molecule type" value="Genomic_DNA"/>
</dbReference>
<name>R9GLK4_9SPHI</name>
<dbReference type="InterPro" id="IPR003346">
    <property type="entry name" value="Transposase_20"/>
</dbReference>
<dbReference type="GO" id="GO:0006313">
    <property type="term" value="P:DNA transposition"/>
    <property type="evidence" value="ECO:0007669"/>
    <property type="project" value="InterPro"/>
</dbReference>
<keyword evidence="3" id="KW-1185">Reference proteome</keyword>